<dbReference type="SUPFAM" id="SSF140683">
    <property type="entry name" value="SP0561-like"/>
    <property type="match status" value="1"/>
</dbReference>
<dbReference type="PANTHER" id="PTHR39966:SF3">
    <property type="entry name" value="DUF438 DOMAIN-CONTAINING PROTEIN"/>
    <property type="match status" value="1"/>
</dbReference>
<evidence type="ECO:0000259" key="1">
    <source>
        <dbReference type="Pfam" id="PF08984"/>
    </source>
</evidence>
<feature type="domain" description="DUF1858" evidence="1">
    <location>
        <begin position="458"/>
        <end position="517"/>
    </location>
</feature>
<dbReference type="RefSeq" id="WP_038153245.1">
    <property type="nucleotide sequence ID" value="NZ_JRNT01000041.1"/>
</dbReference>
<dbReference type="AlphaFoldDB" id="A0A096AIL3"/>
<dbReference type="InterPro" id="IPR015077">
    <property type="entry name" value="DUF1858"/>
</dbReference>
<keyword evidence="3" id="KW-1185">Reference proteome</keyword>
<dbReference type="InterPro" id="IPR035965">
    <property type="entry name" value="PAS-like_dom_sf"/>
</dbReference>
<dbReference type="InterPro" id="IPR038062">
    <property type="entry name" value="ScdA-like_N_sf"/>
</dbReference>
<dbReference type="Proteomes" id="UP000029628">
    <property type="component" value="Unassembled WGS sequence"/>
</dbReference>
<protein>
    <recommendedName>
        <fullName evidence="1">DUF1858 domain-containing protein</fullName>
    </recommendedName>
</protein>
<comment type="caution">
    <text evidence="2">The sequence shown here is derived from an EMBL/GenBank/DDBJ whole genome shotgun (WGS) entry which is preliminary data.</text>
</comment>
<dbReference type="eggNOG" id="COG2461">
    <property type="taxonomic scope" value="Bacteria"/>
</dbReference>
<dbReference type="EMBL" id="JRNT01000041">
    <property type="protein sequence ID" value="KGF46411.1"/>
    <property type="molecule type" value="Genomic_DNA"/>
</dbReference>
<dbReference type="SUPFAM" id="SSF55785">
    <property type="entry name" value="PYP-like sensor domain (PAS domain)"/>
    <property type="match status" value="1"/>
</dbReference>
<evidence type="ECO:0000313" key="3">
    <source>
        <dbReference type="Proteomes" id="UP000029628"/>
    </source>
</evidence>
<reference evidence="2 3" key="1">
    <citation type="submission" date="2014-07" db="EMBL/GenBank/DDBJ databases">
        <authorList>
            <person name="McCorrison J."/>
            <person name="Sanka R."/>
            <person name="Torralba M."/>
            <person name="Gillis M."/>
            <person name="Haft D.H."/>
            <person name="Methe B."/>
            <person name="Sutton G."/>
            <person name="Nelson K.E."/>
        </authorList>
    </citation>
    <scope>NUCLEOTIDE SEQUENCE [LARGE SCALE GENOMIC DNA]</scope>
    <source>
        <strain evidence="2 3">DNF00314</strain>
    </source>
</reference>
<dbReference type="Gene3D" id="1.10.3910.10">
    <property type="entry name" value="SP0561-like"/>
    <property type="match status" value="1"/>
</dbReference>
<sequence length="530" mass="61371">MYHKLSEALAINKERYECIVGVKEAFLEGKITLEEGNRQLREQLGTCTPDEFAYAEQSLKGSYKDEEIKDRMDDLLALFDGVLVRTDNVYPKFHPLWVYVEEIKALALVIQEARELLKKGKFIKNPWLGIFDSLKEWKIHLSRKQNQLYPALERHDFDRPSRIMWSFDNEVRDSINGSFRLLQEDKIEEFLKSMPDVLDSIIDLNDKEQEVLYPTAMKLLSEQEWIAMSGSDHEIGFALIEIPPVYNTNDGDVDQSVQAGPTQSAEFVKELTELLEKYHMGQENSADRMLDVRTGKLTLDQINLIFQHMPVDLSFVDEQDIMRFYTDTSHRIFPRSASVIGREVRNCHPASSVHVVEEIINAFKRGEQDHAEFWIQKDDTFIYILYTAVRDELGRFKGILEMMQDCTHIRSLEGSRTLLTWDTETTLNEKRENRNHTDIPIAGTRKDMSGVNCSDFVITPKTTLAEVIKVCPTIVDYLVSMNPKFKKLHSPMVHIMAKVATMQMISKKASMKVEELIAHIYEHMAQEHKK</sequence>
<dbReference type="GO" id="GO:0005886">
    <property type="term" value="C:plasma membrane"/>
    <property type="evidence" value="ECO:0007669"/>
    <property type="project" value="TreeGrafter"/>
</dbReference>
<proteinExistence type="predicted"/>
<dbReference type="Gene3D" id="3.30.450.20">
    <property type="entry name" value="PAS domain"/>
    <property type="match status" value="1"/>
</dbReference>
<dbReference type="Pfam" id="PF08984">
    <property type="entry name" value="DUF1858"/>
    <property type="match status" value="1"/>
</dbReference>
<dbReference type="PANTHER" id="PTHR39966">
    <property type="entry name" value="BLL2471 PROTEIN-RELATED"/>
    <property type="match status" value="1"/>
</dbReference>
<evidence type="ECO:0000313" key="2">
    <source>
        <dbReference type="EMBL" id="KGF46411.1"/>
    </source>
</evidence>
<gene>
    <name evidence="2" type="ORF">HMPREF0872_08400</name>
</gene>
<name>A0A096AIL3_9FIRM</name>
<dbReference type="Pfam" id="PF13596">
    <property type="entry name" value="PAS_10"/>
    <property type="match status" value="1"/>
</dbReference>
<organism evidence="2 3">
    <name type="scientific">Veillonella montpellierensis DNF00314</name>
    <dbReference type="NCBI Taxonomy" id="1401067"/>
    <lineage>
        <taxon>Bacteria</taxon>
        <taxon>Bacillati</taxon>
        <taxon>Bacillota</taxon>
        <taxon>Negativicutes</taxon>
        <taxon>Veillonellales</taxon>
        <taxon>Veillonellaceae</taxon>
        <taxon>Veillonella</taxon>
    </lineage>
</organism>
<accession>A0A096AIL3</accession>